<dbReference type="InterPro" id="IPR027469">
    <property type="entry name" value="Cation_efflux_TMD_sf"/>
</dbReference>
<evidence type="ECO:0000256" key="1">
    <source>
        <dbReference type="ARBA" id="ARBA00004141"/>
    </source>
</evidence>
<keyword evidence="3 6" id="KW-0812">Transmembrane</keyword>
<organism evidence="9 10">
    <name type="scientific">Halovenus salina</name>
    <dbReference type="NCBI Taxonomy" id="1510225"/>
    <lineage>
        <taxon>Archaea</taxon>
        <taxon>Methanobacteriati</taxon>
        <taxon>Methanobacteriota</taxon>
        <taxon>Stenosarchaea group</taxon>
        <taxon>Halobacteria</taxon>
        <taxon>Halobacteriales</taxon>
        <taxon>Haloarculaceae</taxon>
        <taxon>Halovenus</taxon>
    </lineage>
</organism>
<keyword evidence="4 6" id="KW-1133">Transmembrane helix</keyword>
<dbReference type="Pfam" id="PF16916">
    <property type="entry name" value="ZT_dimer"/>
    <property type="match status" value="1"/>
</dbReference>
<keyword evidence="10" id="KW-1185">Reference proteome</keyword>
<dbReference type="Proteomes" id="UP001596445">
    <property type="component" value="Unassembled WGS sequence"/>
</dbReference>
<dbReference type="SUPFAM" id="SSF160240">
    <property type="entry name" value="Cation efflux protein cytoplasmic domain-like"/>
    <property type="match status" value="1"/>
</dbReference>
<dbReference type="InterPro" id="IPR002524">
    <property type="entry name" value="Cation_efflux"/>
</dbReference>
<proteinExistence type="predicted"/>
<dbReference type="InterPro" id="IPR040177">
    <property type="entry name" value="SLC30A9"/>
</dbReference>
<feature type="transmembrane region" description="Helical" evidence="6">
    <location>
        <begin position="6"/>
        <end position="28"/>
    </location>
</feature>
<feature type="transmembrane region" description="Helical" evidence="6">
    <location>
        <begin position="211"/>
        <end position="229"/>
    </location>
</feature>
<gene>
    <name evidence="9" type="ORF">ACFQQG_11575</name>
</gene>
<reference evidence="9 10" key="1">
    <citation type="journal article" date="2019" name="Int. J. Syst. Evol. Microbiol.">
        <title>The Global Catalogue of Microorganisms (GCM) 10K type strain sequencing project: providing services to taxonomists for standard genome sequencing and annotation.</title>
        <authorList>
            <consortium name="The Broad Institute Genomics Platform"/>
            <consortium name="The Broad Institute Genome Sequencing Center for Infectious Disease"/>
            <person name="Wu L."/>
            <person name="Ma J."/>
        </authorList>
    </citation>
    <scope>NUCLEOTIDE SEQUENCE [LARGE SCALE GENOMIC DNA]</scope>
    <source>
        <strain evidence="9 10">JCM 30072</strain>
    </source>
</reference>
<feature type="transmembrane region" description="Helical" evidence="6">
    <location>
        <begin position="174"/>
        <end position="199"/>
    </location>
</feature>
<dbReference type="Gene3D" id="1.20.1510.10">
    <property type="entry name" value="Cation efflux protein transmembrane domain"/>
    <property type="match status" value="1"/>
</dbReference>
<feature type="transmembrane region" description="Helical" evidence="6">
    <location>
        <begin position="127"/>
        <end position="146"/>
    </location>
</feature>
<dbReference type="Gene3D" id="3.30.70.1350">
    <property type="entry name" value="Cation efflux protein, cytoplasmic domain"/>
    <property type="match status" value="1"/>
</dbReference>
<dbReference type="InterPro" id="IPR036837">
    <property type="entry name" value="Cation_efflux_CTD_sf"/>
</dbReference>
<dbReference type="InterPro" id="IPR027470">
    <property type="entry name" value="Cation_efflux_CTD"/>
</dbReference>
<evidence type="ECO:0000256" key="5">
    <source>
        <dbReference type="ARBA" id="ARBA00023136"/>
    </source>
</evidence>
<protein>
    <submittedName>
        <fullName evidence="9">Cation diffusion facilitator family transporter</fullName>
    </submittedName>
</protein>
<accession>A0ABD5W3C2</accession>
<keyword evidence="2" id="KW-0813">Transport</keyword>
<name>A0ABD5W3C2_9EURY</name>
<dbReference type="PANTHER" id="PTHR13414">
    <property type="entry name" value="HUEL-CATION TRANSPORTER"/>
    <property type="match status" value="1"/>
</dbReference>
<dbReference type="NCBIfam" id="TIGR01297">
    <property type="entry name" value="CDF"/>
    <property type="match status" value="1"/>
</dbReference>
<dbReference type="GO" id="GO:0016020">
    <property type="term" value="C:membrane"/>
    <property type="evidence" value="ECO:0007669"/>
    <property type="project" value="UniProtKB-SubCell"/>
</dbReference>
<evidence type="ECO:0000259" key="8">
    <source>
        <dbReference type="Pfam" id="PF16916"/>
    </source>
</evidence>
<evidence type="ECO:0000313" key="9">
    <source>
        <dbReference type="EMBL" id="MFC7058698.1"/>
    </source>
</evidence>
<evidence type="ECO:0000256" key="3">
    <source>
        <dbReference type="ARBA" id="ARBA00022692"/>
    </source>
</evidence>
<feature type="transmembrane region" description="Helical" evidence="6">
    <location>
        <begin position="75"/>
        <end position="94"/>
    </location>
</feature>
<sequence length="318" mass="34230">MAGSTGVVIAAMIANGGIAILKFGGFLLTGSPSMLAETYHSVSDTGNQVLLLIGIKYSQKEASEQHPFGYGKSQFFYAFLVSVLLFGVAGWESLKHGIAEIRSGGHGEEAAQFLGFTLDWEAPVDPFYISVAILIGGIAFESYAFLKARGELRRQMGKYGWSGYRQAFGRTSDLSTLTAFVEDTVALLGLFTALVGLVATRVTGNPVYDSASAVIIGVLLMVFAAALAVENKRLLLGESLPAAVEDELRAVVEAHEGVTAVKDFRTMYVGVGRVLVTGEVTFDSELSVEAAKRDIDQIEQKIHETDDRVQTIYLEPEL</sequence>
<evidence type="ECO:0000259" key="7">
    <source>
        <dbReference type="Pfam" id="PF01545"/>
    </source>
</evidence>
<dbReference type="Pfam" id="PF01545">
    <property type="entry name" value="Cation_efflux"/>
    <property type="match status" value="1"/>
</dbReference>
<dbReference type="RefSeq" id="WP_267161425.1">
    <property type="nucleotide sequence ID" value="NZ_CP112972.1"/>
</dbReference>
<evidence type="ECO:0000256" key="4">
    <source>
        <dbReference type="ARBA" id="ARBA00022989"/>
    </source>
</evidence>
<comment type="subcellular location">
    <subcellularLocation>
        <location evidence="1">Membrane</location>
        <topology evidence="1">Multi-pass membrane protein</topology>
    </subcellularLocation>
</comment>
<evidence type="ECO:0000256" key="2">
    <source>
        <dbReference type="ARBA" id="ARBA00022448"/>
    </source>
</evidence>
<dbReference type="InterPro" id="IPR058533">
    <property type="entry name" value="Cation_efflux_TM"/>
</dbReference>
<dbReference type="EMBL" id="JBHSZI010000001">
    <property type="protein sequence ID" value="MFC7058698.1"/>
    <property type="molecule type" value="Genomic_DNA"/>
</dbReference>
<evidence type="ECO:0000256" key="6">
    <source>
        <dbReference type="SAM" id="Phobius"/>
    </source>
</evidence>
<dbReference type="AlphaFoldDB" id="A0ABD5W3C2"/>
<dbReference type="GeneID" id="76630726"/>
<evidence type="ECO:0000313" key="10">
    <source>
        <dbReference type="Proteomes" id="UP001596445"/>
    </source>
</evidence>
<feature type="domain" description="Cation efflux protein transmembrane" evidence="7">
    <location>
        <begin position="8"/>
        <end position="236"/>
    </location>
</feature>
<dbReference type="SUPFAM" id="SSF161111">
    <property type="entry name" value="Cation efflux protein transmembrane domain-like"/>
    <property type="match status" value="1"/>
</dbReference>
<keyword evidence="5 6" id="KW-0472">Membrane</keyword>
<dbReference type="PANTHER" id="PTHR13414:SF9">
    <property type="entry name" value="PROTON-COUPLED ZINC ANTIPORTER SLC30A9, MITOCHONDRIAL"/>
    <property type="match status" value="1"/>
</dbReference>
<feature type="domain" description="Cation efflux protein cytoplasmic" evidence="8">
    <location>
        <begin position="241"/>
        <end position="316"/>
    </location>
</feature>
<comment type="caution">
    <text evidence="9">The sequence shown here is derived from an EMBL/GenBank/DDBJ whole genome shotgun (WGS) entry which is preliminary data.</text>
</comment>